<protein>
    <submittedName>
        <fullName evidence="1">Uncharacterized protein</fullName>
    </submittedName>
</protein>
<gene>
    <name evidence="1" type="ORF">R1sor_001420</name>
</gene>
<proteinExistence type="predicted"/>
<comment type="caution">
    <text evidence="1">The sequence shown here is derived from an EMBL/GenBank/DDBJ whole genome shotgun (WGS) entry which is preliminary data.</text>
</comment>
<dbReference type="AlphaFoldDB" id="A0ABD3GW82"/>
<organism evidence="1 2">
    <name type="scientific">Riccia sorocarpa</name>
    <dbReference type="NCBI Taxonomy" id="122646"/>
    <lineage>
        <taxon>Eukaryota</taxon>
        <taxon>Viridiplantae</taxon>
        <taxon>Streptophyta</taxon>
        <taxon>Embryophyta</taxon>
        <taxon>Marchantiophyta</taxon>
        <taxon>Marchantiopsida</taxon>
        <taxon>Marchantiidae</taxon>
        <taxon>Marchantiales</taxon>
        <taxon>Ricciaceae</taxon>
        <taxon>Riccia</taxon>
    </lineage>
</organism>
<dbReference type="Proteomes" id="UP001633002">
    <property type="component" value="Unassembled WGS sequence"/>
</dbReference>
<sequence length="313" mass="35576">MASLVAERLSGSGTVDVWSLPKTFEFEFIDLVNSDHKHAHNATKIALSVLSFTKSSLVEGGKLFSQCNHCDLRRKGPGHVLIENEEDLDDTSICCIRCKIDDVVDVLMMLFEEECVFACVYVDVDVAVLVEARLGPKEVKQFESQSKGLQHCYHLYQHEKPSFREVLMHVAALKFLEDQLRITKGKIELYRGLIDRELIDSTKVTRAQVNCHSSQLLSRGYMQCFNDQLKSARILLMTERYVSEGFRSMVYENLEGCVMLGFITPFWNKVTNVTEVSVDSTFKTNQVRFKLFACNANVGGFGPCLSYIFYSRT</sequence>
<evidence type="ECO:0000313" key="1">
    <source>
        <dbReference type="EMBL" id="KAL3683398.1"/>
    </source>
</evidence>
<dbReference type="EMBL" id="JBJQOH010000006">
    <property type="protein sequence ID" value="KAL3683398.1"/>
    <property type="molecule type" value="Genomic_DNA"/>
</dbReference>
<keyword evidence="2" id="KW-1185">Reference proteome</keyword>
<reference evidence="1 2" key="1">
    <citation type="submission" date="2024-09" db="EMBL/GenBank/DDBJ databases">
        <title>Chromosome-scale assembly of Riccia sorocarpa.</title>
        <authorList>
            <person name="Paukszto L."/>
        </authorList>
    </citation>
    <scope>NUCLEOTIDE SEQUENCE [LARGE SCALE GENOMIC DNA]</scope>
    <source>
        <strain evidence="1">LP-2024</strain>
        <tissue evidence="1">Aerial parts of the thallus</tissue>
    </source>
</reference>
<name>A0ABD3GW82_9MARC</name>
<evidence type="ECO:0000313" key="2">
    <source>
        <dbReference type="Proteomes" id="UP001633002"/>
    </source>
</evidence>
<accession>A0ABD3GW82</accession>